<evidence type="ECO:0000256" key="8">
    <source>
        <dbReference type="PIRSR" id="PIRSR630616-3"/>
    </source>
</evidence>
<dbReference type="AlphaFoldDB" id="A0A376B2G7"/>
<keyword evidence="2" id="KW-0808">Transferase</keyword>
<dbReference type="GO" id="GO:0004674">
    <property type="term" value="F:protein serine/threonine kinase activity"/>
    <property type="evidence" value="ECO:0007669"/>
    <property type="project" value="UniProtKB-KW"/>
</dbReference>
<dbReference type="Pfam" id="PF00069">
    <property type="entry name" value="Pkinase"/>
    <property type="match status" value="1"/>
</dbReference>
<dbReference type="PROSITE" id="PS00107">
    <property type="entry name" value="PROTEIN_KINASE_ATP"/>
    <property type="match status" value="1"/>
</dbReference>
<dbReference type="PROSITE" id="PS50011">
    <property type="entry name" value="PROTEIN_KINASE_DOM"/>
    <property type="match status" value="1"/>
</dbReference>
<evidence type="ECO:0000313" key="13">
    <source>
        <dbReference type="Proteomes" id="UP000262825"/>
    </source>
</evidence>
<name>A0A376B2G7_9ASCO</name>
<evidence type="ECO:0000259" key="11">
    <source>
        <dbReference type="PROSITE" id="PS50011"/>
    </source>
</evidence>
<evidence type="ECO:0000256" key="5">
    <source>
        <dbReference type="ARBA" id="ARBA00022840"/>
    </source>
</evidence>
<proteinExistence type="predicted"/>
<sequence length="601" mass="67287">MVFNYKSIDPWPILSNPHEGGKGNTNNLVSSTCKYICKKDSLGDGHFSTVKECINRQTNDIFAMKLVRKDLLVNKIRLIQREVGILRYLRQEVVRLEQEPETDNKQGKTDFFRNTAIFEGHHHILQLFDFFETKDHIVLVTQLCNKRDLYDVIIESGKLDLERQVKPYTACLLSALQFLHDQGIVHRDIKAENILFRKKDVAKVDKFTENINPHHLLNSKYDLASHDLIIADFGLATTISNVVDLREYVGTISYISPQIVRCKGAGESCEPYDYKVDIWALGVLSYFMGFGYMPFDCETDKETLDCIATGDYYLEETDTPPGTEDELFISFLKQTFIVNSKERPSVHQLACHPFVSKFFATINGSYDNKIPLYNNENISTGNINNSSNNTSNLNNTLGLTSKSKRCKSSTSLRRLGSPSRTSSIYHTGATNFTSSSSNNSSTTSIKDMATSRKRHDQEMEKISKIRDTLKRTLSMKALSQGEPLSNKNLHSTFKIGPGLPDKYLMNGVYSVTPESSSNFNTSPELSRTSSQLMIIPGTSTTVSTSNGSVMDNDNNKNALMNSFGNVVTPSLTVTPTAATSVTNGNSINANPKLHETPKFII</sequence>
<evidence type="ECO:0000256" key="9">
    <source>
        <dbReference type="PROSITE-ProRule" id="PRU10141"/>
    </source>
</evidence>
<keyword evidence="1" id="KW-0723">Serine/threonine-protein kinase</keyword>
<dbReference type="Proteomes" id="UP000262825">
    <property type="component" value="Unassembled WGS sequence"/>
</dbReference>
<evidence type="ECO:0000256" key="6">
    <source>
        <dbReference type="PIRSR" id="PIRSR630616-1"/>
    </source>
</evidence>
<dbReference type="OrthoDB" id="40902at2759"/>
<dbReference type="InterPro" id="IPR011009">
    <property type="entry name" value="Kinase-like_dom_sf"/>
</dbReference>
<keyword evidence="5 7" id="KW-0067">ATP-binding</keyword>
<dbReference type="Gene3D" id="1.10.510.10">
    <property type="entry name" value="Transferase(Phosphotransferase) domain 1"/>
    <property type="match status" value="1"/>
</dbReference>
<evidence type="ECO:0000313" key="12">
    <source>
        <dbReference type="EMBL" id="SSD58863.1"/>
    </source>
</evidence>
<feature type="binding site" evidence="7">
    <location>
        <begin position="192"/>
        <end position="193"/>
    </location>
    <ligand>
        <name>ATP</name>
        <dbReference type="ChEBI" id="CHEBI:30616"/>
    </ligand>
</feature>
<dbReference type="InterPro" id="IPR008271">
    <property type="entry name" value="Ser/Thr_kinase_AS"/>
</dbReference>
<protein>
    <submittedName>
        <fullName evidence="12">Related to Serine/threonine-protein kinase TDA1</fullName>
    </submittedName>
</protein>
<dbReference type="InterPro" id="IPR000719">
    <property type="entry name" value="Prot_kinase_dom"/>
</dbReference>
<evidence type="ECO:0000256" key="10">
    <source>
        <dbReference type="SAM" id="MobiDB-lite"/>
    </source>
</evidence>
<dbReference type="SUPFAM" id="SSF56112">
    <property type="entry name" value="Protein kinase-like (PK-like)"/>
    <property type="match status" value="1"/>
</dbReference>
<keyword evidence="13" id="KW-1185">Reference proteome</keyword>
<dbReference type="EMBL" id="UFAJ01000057">
    <property type="protein sequence ID" value="SSD58863.1"/>
    <property type="molecule type" value="Genomic_DNA"/>
</dbReference>
<dbReference type="VEuPathDB" id="FungiDB:SCODWIG_00624"/>
<dbReference type="PROSITE" id="PS00108">
    <property type="entry name" value="PROTEIN_KINASE_ST"/>
    <property type="match status" value="1"/>
</dbReference>
<dbReference type="PANTHER" id="PTHR24350">
    <property type="entry name" value="SERINE/THREONINE-PROTEIN KINASE IAL-RELATED"/>
    <property type="match status" value="1"/>
</dbReference>
<dbReference type="GO" id="GO:0005524">
    <property type="term" value="F:ATP binding"/>
    <property type="evidence" value="ECO:0007669"/>
    <property type="project" value="UniProtKB-UniRule"/>
</dbReference>
<keyword evidence="4 12" id="KW-0418">Kinase</keyword>
<evidence type="ECO:0000256" key="1">
    <source>
        <dbReference type="ARBA" id="ARBA00022527"/>
    </source>
</evidence>
<evidence type="ECO:0000256" key="3">
    <source>
        <dbReference type="ARBA" id="ARBA00022741"/>
    </source>
</evidence>
<evidence type="ECO:0000256" key="4">
    <source>
        <dbReference type="ARBA" id="ARBA00022777"/>
    </source>
</evidence>
<dbReference type="Gene3D" id="3.30.200.20">
    <property type="entry name" value="Phosphorylase Kinase, domain 1"/>
    <property type="match status" value="2"/>
</dbReference>
<dbReference type="SMART" id="SM00220">
    <property type="entry name" value="S_TKc"/>
    <property type="match status" value="1"/>
</dbReference>
<dbReference type="InterPro" id="IPR017441">
    <property type="entry name" value="Protein_kinase_ATP_BS"/>
</dbReference>
<feature type="binding site" evidence="7">
    <location>
        <position position="232"/>
    </location>
    <ligand>
        <name>ATP</name>
        <dbReference type="ChEBI" id="CHEBI:30616"/>
    </ligand>
</feature>
<feature type="compositionally biased region" description="Low complexity" evidence="10">
    <location>
        <begin position="430"/>
        <end position="444"/>
    </location>
</feature>
<accession>A0A376B2G7</accession>
<organism evidence="12 13">
    <name type="scientific">Saccharomycodes ludwigii</name>
    <dbReference type="NCBI Taxonomy" id="36035"/>
    <lineage>
        <taxon>Eukaryota</taxon>
        <taxon>Fungi</taxon>
        <taxon>Dikarya</taxon>
        <taxon>Ascomycota</taxon>
        <taxon>Saccharomycotina</taxon>
        <taxon>Saccharomycetes</taxon>
        <taxon>Saccharomycodales</taxon>
        <taxon>Saccharomycodaceae</taxon>
        <taxon>Saccharomycodes</taxon>
    </lineage>
</organism>
<feature type="active site" description="Proton acceptor" evidence="6">
    <location>
        <position position="188"/>
    </location>
</feature>
<feature type="compositionally biased region" description="Polar residues" evidence="10">
    <location>
        <begin position="418"/>
        <end position="429"/>
    </location>
</feature>
<reference evidence="13" key="1">
    <citation type="submission" date="2018-06" db="EMBL/GenBank/DDBJ databases">
        <authorList>
            <person name="Guldener U."/>
        </authorList>
    </citation>
    <scope>NUCLEOTIDE SEQUENCE [LARGE SCALE GENOMIC DNA]</scope>
    <source>
        <strain evidence="13">UTAD17</strain>
    </source>
</reference>
<dbReference type="InterPro" id="IPR030616">
    <property type="entry name" value="Aur-like"/>
</dbReference>
<gene>
    <name evidence="12" type="ORF">SCODWIG_00624</name>
</gene>
<evidence type="ECO:0000256" key="2">
    <source>
        <dbReference type="ARBA" id="ARBA00022679"/>
    </source>
</evidence>
<feature type="region of interest" description="Disordered" evidence="10">
    <location>
        <begin position="408"/>
        <end position="459"/>
    </location>
</feature>
<keyword evidence="3 7" id="KW-0547">Nucleotide-binding</keyword>
<evidence type="ECO:0000256" key="7">
    <source>
        <dbReference type="PIRSR" id="PIRSR630616-2"/>
    </source>
</evidence>
<feature type="cross-link" description="Glycyl lysine isopeptide (Lys-Gly) (interchain with G-Cter in SUMO2)" evidence="8">
    <location>
        <position position="190"/>
    </location>
</feature>
<feature type="binding site" evidence="9">
    <location>
        <position position="69"/>
    </location>
    <ligand>
        <name>ATP</name>
        <dbReference type="ChEBI" id="CHEBI:30616"/>
    </ligand>
</feature>
<feature type="domain" description="Protein kinase" evidence="11">
    <location>
        <begin position="36"/>
        <end position="355"/>
    </location>
</feature>